<dbReference type="EMBL" id="CP141261">
    <property type="protein sequence ID" value="WRL64255.1"/>
    <property type="molecule type" value="Genomic_DNA"/>
</dbReference>
<reference evidence="2 3" key="1">
    <citation type="submission" date="2023-12" db="EMBL/GenBank/DDBJ databases">
        <title>Blastococcus brunescens sp. nov., an actonobacterium isolated from sandstone collected in sahara desert.</title>
        <authorList>
            <person name="Gtari M."/>
            <person name="Ghodhbane F."/>
        </authorList>
    </citation>
    <scope>NUCLEOTIDE SEQUENCE [LARGE SCALE GENOMIC DNA]</scope>
    <source>
        <strain evidence="2 3">BMG 8361</strain>
    </source>
</reference>
<sequence>MIQEAERALSAALTEAWLTDPEPGADHLSASSIVAPLTAAIWLAAARVVFVEQRRCAPVDEDLTERVARVERLVDRVLAGIQSQIDTAPIDTVTTPTQQTRARSDTGWPPAGIRRAG</sequence>
<organism evidence="2 3">
    <name type="scientific">Blastococcus brunescens</name>
    <dbReference type="NCBI Taxonomy" id="1564165"/>
    <lineage>
        <taxon>Bacteria</taxon>
        <taxon>Bacillati</taxon>
        <taxon>Actinomycetota</taxon>
        <taxon>Actinomycetes</taxon>
        <taxon>Geodermatophilales</taxon>
        <taxon>Geodermatophilaceae</taxon>
        <taxon>Blastococcus</taxon>
    </lineage>
</organism>
<dbReference type="RefSeq" id="WP_324275583.1">
    <property type="nucleotide sequence ID" value="NZ_CP141261.1"/>
</dbReference>
<protein>
    <submittedName>
        <fullName evidence="2">Uncharacterized protein</fullName>
    </submittedName>
</protein>
<feature type="compositionally biased region" description="Polar residues" evidence="1">
    <location>
        <begin position="88"/>
        <end position="101"/>
    </location>
</feature>
<dbReference type="Proteomes" id="UP001324287">
    <property type="component" value="Chromosome"/>
</dbReference>
<keyword evidence="3" id="KW-1185">Reference proteome</keyword>
<accession>A0ABZ1B5F4</accession>
<name>A0ABZ1B5F4_9ACTN</name>
<gene>
    <name evidence="2" type="ORF">U6N30_32725</name>
</gene>
<proteinExistence type="predicted"/>
<evidence type="ECO:0000256" key="1">
    <source>
        <dbReference type="SAM" id="MobiDB-lite"/>
    </source>
</evidence>
<evidence type="ECO:0000313" key="3">
    <source>
        <dbReference type="Proteomes" id="UP001324287"/>
    </source>
</evidence>
<feature type="region of interest" description="Disordered" evidence="1">
    <location>
        <begin position="88"/>
        <end position="117"/>
    </location>
</feature>
<evidence type="ECO:0000313" key="2">
    <source>
        <dbReference type="EMBL" id="WRL64255.1"/>
    </source>
</evidence>